<accession>A0A0H3FH74</accession>
<organism evidence="2 3">
    <name type="scientific">Rahnella sp. (strain Y9602)</name>
    <dbReference type="NCBI Taxonomy" id="2703885"/>
    <lineage>
        <taxon>Bacteria</taxon>
        <taxon>Pseudomonadati</taxon>
        <taxon>Pseudomonadota</taxon>
        <taxon>Gammaproteobacteria</taxon>
        <taxon>Enterobacterales</taxon>
        <taxon>Yersiniaceae</taxon>
        <taxon>Rahnella</taxon>
    </lineage>
</organism>
<dbReference type="HOGENOM" id="CLU_155920_0_0_6"/>
<proteinExistence type="predicted"/>
<gene>
    <name evidence="2" type="ordered locus">Rahaq_4574</name>
</gene>
<sequence precursor="true">MSIYIKKFCLSFFLVSLYCVNCYALVSPTPEGIYIFSQQGEQLIDGSNASITWRFIFNQDKHTAEVKISSWHAPYTCQGEYFYEKKGNELNLIWNAKKSPEEECETPAPQFIIKHDDKDRLLIKSKLFPWPVKDWEQLKKINHGNSIHR</sequence>
<evidence type="ECO:0000256" key="1">
    <source>
        <dbReference type="SAM" id="SignalP"/>
    </source>
</evidence>
<dbReference type="AlphaFoldDB" id="A0A0H3FH74"/>
<feature type="chain" id="PRO_5002608979" description="Lipoprotein" evidence="1">
    <location>
        <begin position="25"/>
        <end position="149"/>
    </location>
</feature>
<reference evidence="2 3" key="2">
    <citation type="journal article" date="2012" name="J. Bacteriol.">
        <title>Complete Genome Sequence of Rahnella sp. Strain Y9602, a Gammaproteobacterium Isolate from Metal- and Radionuclide-Contaminated Soil.</title>
        <authorList>
            <person name="Martinez R.J."/>
            <person name="Bruce D."/>
            <person name="Detter C."/>
            <person name="Goodwin L.A."/>
            <person name="Han J."/>
            <person name="Han C.S."/>
            <person name="Held B."/>
            <person name="Land M.L."/>
            <person name="Mikhailova N."/>
            <person name="Nolan M."/>
            <person name="Pennacchio L."/>
            <person name="Pitluck S."/>
            <person name="Tapia R."/>
            <person name="Woyke T."/>
            <person name="Sobecky P.A."/>
        </authorList>
    </citation>
    <scope>NUCLEOTIDE SEQUENCE [LARGE SCALE GENOMIC DNA]</scope>
    <source>
        <strain evidence="2 3">Y9602</strain>
        <plasmid evidence="2 3">pRAHAQ01</plasmid>
    </source>
</reference>
<dbReference type="RefSeq" id="WP_013577836.1">
    <property type="nucleotide sequence ID" value="NC_015062.1"/>
</dbReference>
<name>A0A0H3FH74_RAHSY</name>
<geneLocation type="plasmid" evidence="2 3">
    <name>pRAHAQ01</name>
</geneLocation>
<feature type="signal peptide" evidence="1">
    <location>
        <begin position="1"/>
        <end position="24"/>
    </location>
</feature>
<dbReference type="OrthoDB" id="39994at1903411"/>
<reference evidence="3" key="1">
    <citation type="submission" date="2011-01" db="EMBL/GenBank/DDBJ databases">
        <title>Complete sequence of plasmid1 of Rahnella sp. Y9602.</title>
        <authorList>
            <consortium name="US DOE Joint Genome Institute"/>
            <person name="Lucas S."/>
            <person name="Copeland A."/>
            <person name="Lapidus A."/>
            <person name="Cheng J.-F."/>
            <person name="Goodwin L."/>
            <person name="Pitluck S."/>
            <person name="Lu M."/>
            <person name="Detter J.C."/>
            <person name="Han C."/>
            <person name="Tapia R."/>
            <person name="Land M."/>
            <person name="Hauser L."/>
            <person name="Kyrpides N."/>
            <person name="Ivanova N."/>
            <person name="Ovchinnikova G."/>
            <person name="Pagani I."/>
            <person name="Sobecky P.A."/>
            <person name="Martinez R.J."/>
            <person name="Woyke T."/>
        </authorList>
    </citation>
    <scope>NUCLEOTIDE SEQUENCE [LARGE SCALE GENOMIC DNA]</scope>
    <source>
        <strain evidence="3">Y9602</strain>
        <plasmid evidence="3">pRAHAQ01</plasmid>
    </source>
</reference>
<protein>
    <recommendedName>
        <fullName evidence="4">Lipoprotein</fullName>
    </recommendedName>
</protein>
<keyword evidence="2" id="KW-0614">Plasmid</keyword>
<dbReference type="EMBL" id="CP002506">
    <property type="protein sequence ID" value="ADW76155.1"/>
    <property type="molecule type" value="Genomic_DNA"/>
</dbReference>
<evidence type="ECO:0000313" key="2">
    <source>
        <dbReference type="EMBL" id="ADW76155.1"/>
    </source>
</evidence>
<evidence type="ECO:0008006" key="4">
    <source>
        <dbReference type="Google" id="ProtNLM"/>
    </source>
</evidence>
<keyword evidence="1" id="KW-0732">Signal</keyword>
<dbReference type="Proteomes" id="UP000007257">
    <property type="component" value="Plasmid pRAHAQ01"/>
</dbReference>
<dbReference type="KEGG" id="rah:Rahaq_4574"/>
<evidence type="ECO:0000313" key="3">
    <source>
        <dbReference type="Proteomes" id="UP000007257"/>
    </source>
</evidence>